<feature type="transmembrane region" description="Helical" evidence="5">
    <location>
        <begin position="264"/>
        <end position="286"/>
    </location>
</feature>
<evidence type="ECO:0000313" key="7">
    <source>
        <dbReference type="EMBL" id="OBZ67783.1"/>
    </source>
</evidence>
<dbReference type="PROSITE" id="PS50850">
    <property type="entry name" value="MFS"/>
    <property type="match status" value="1"/>
</dbReference>
<keyword evidence="3 5" id="KW-1133">Transmembrane helix</keyword>
<dbReference type="PANTHER" id="PTHR23501">
    <property type="entry name" value="MAJOR FACILITATOR SUPERFAMILY"/>
    <property type="match status" value="1"/>
</dbReference>
<dbReference type="InterPro" id="IPR011701">
    <property type="entry name" value="MFS"/>
</dbReference>
<dbReference type="Pfam" id="PF07690">
    <property type="entry name" value="MFS_1"/>
    <property type="match status" value="1"/>
</dbReference>
<evidence type="ECO:0000256" key="4">
    <source>
        <dbReference type="ARBA" id="ARBA00023136"/>
    </source>
</evidence>
<dbReference type="SUPFAM" id="SSF103473">
    <property type="entry name" value="MFS general substrate transporter"/>
    <property type="match status" value="1"/>
</dbReference>
<dbReference type="OrthoDB" id="3437016at2759"/>
<dbReference type="GO" id="GO:0005886">
    <property type="term" value="C:plasma membrane"/>
    <property type="evidence" value="ECO:0007669"/>
    <property type="project" value="TreeGrafter"/>
</dbReference>
<feature type="transmembrane region" description="Helical" evidence="5">
    <location>
        <begin position="31"/>
        <end position="56"/>
    </location>
</feature>
<protein>
    <submittedName>
        <fullName evidence="7">Putative transporter C3H1.06c</fullName>
    </submittedName>
</protein>
<evidence type="ECO:0000259" key="6">
    <source>
        <dbReference type="PROSITE" id="PS50850"/>
    </source>
</evidence>
<feature type="domain" description="Major facilitator superfamily (MFS) profile" evidence="6">
    <location>
        <begin position="34"/>
        <end position="489"/>
    </location>
</feature>
<evidence type="ECO:0000256" key="3">
    <source>
        <dbReference type="ARBA" id="ARBA00022989"/>
    </source>
</evidence>
<dbReference type="InterPro" id="IPR036259">
    <property type="entry name" value="MFS_trans_sf"/>
</dbReference>
<evidence type="ECO:0000313" key="8">
    <source>
        <dbReference type="Proteomes" id="UP000092993"/>
    </source>
</evidence>
<dbReference type="GO" id="GO:0022857">
    <property type="term" value="F:transmembrane transporter activity"/>
    <property type="evidence" value="ECO:0007669"/>
    <property type="project" value="InterPro"/>
</dbReference>
<feature type="transmembrane region" description="Helical" evidence="5">
    <location>
        <begin position="388"/>
        <end position="411"/>
    </location>
</feature>
<name>A0A1C7LSS9_GRIFR</name>
<dbReference type="AlphaFoldDB" id="A0A1C7LSS9"/>
<evidence type="ECO:0000256" key="1">
    <source>
        <dbReference type="ARBA" id="ARBA00004141"/>
    </source>
</evidence>
<dbReference type="PANTHER" id="PTHR23501:SF102">
    <property type="entry name" value="DRUG TRANSPORTER, PUTATIVE (AFU_ORTHOLOGUE AFUA_3G08530)-RELATED"/>
    <property type="match status" value="1"/>
</dbReference>
<feature type="transmembrane region" description="Helical" evidence="5">
    <location>
        <begin position="68"/>
        <end position="86"/>
    </location>
</feature>
<dbReference type="OMA" id="ILYEAKW"/>
<sequence length="506" mass="54051">MSDVDDSAKVFPAPNTQVVSLLKTTKKGTTFWCIFLSICVALFLSALELTAVSTALPTIAYDLHATDFVWVGSAYALSSTAFLPMSGGLAQLFGRRPALLACLALFALGSGICGGAKSMAMLIAGRTVQGLGGGGIQSLSAIILADLVTLHERGLYAGLFGLTWSIACIIGPVVGGSLADRGQWRWLFYLNLPICGLAAIFVFMFLNLPAPPGTLREKLMRLDWIGNFLVIGTRVLVPLILGLVGLGVFILYEAKWGLNLCLSGYLQTFFVAVIALAVVYFMPVYFQGCKDASPITSGVRNLGLSALAPAAIIAGVVVNRTRRYRPQMWTGWCLIMVGLGLYSTLKAGDPDGRAVGYGVLLGVGIGFEYSTTMFPIQAPLPVSENAHALAFMMFVRSFAGVWGVTIGSTVLQNELKRRVPASFLQKFPGGAAIAYALIPQVPSLPQPLKESVQVAFAGSLDVLWQVLIGIAGMGLLSSLFMKGLPLHTSLDEEWAMDERKVEVHEV</sequence>
<feature type="transmembrane region" description="Helical" evidence="5">
    <location>
        <begin position="98"/>
        <end position="124"/>
    </location>
</feature>
<keyword evidence="8" id="KW-1185">Reference proteome</keyword>
<feature type="transmembrane region" description="Helical" evidence="5">
    <location>
        <begin position="228"/>
        <end position="252"/>
    </location>
</feature>
<evidence type="ECO:0000256" key="2">
    <source>
        <dbReference type="ARBA" id="ARBA00022692"/>
    </source>
</evidence>
<feature type="transmembrane region" description="Helical" evidence="5">
    <location>
        <begin position="298"/>
        <end position="317"/>
    </location>
</feature>
<comment type="subcellular location">
    <subcellularLocation>
        <location evidence="1">Membrane</location>
        <topology evidence="1">Multi-pass membrane protein</topology>
    </subcellularLocation>
</comment>
<dbReference type="PRINTS" id="PR01036">
    <property type="entry name" value="TCRTETB"/>
</dbReference>
<dbReference type="CDD" id="cd17502">
    <property type="entry name" value="MFS_Azr1_MDR_like"/>
    <property type="match status" value="1"/>
</dbReference>
<dbReference type="EMBL" id="LUGG01000023">
    <property type="protein sequence ID" value="OBZ67783.1"/>
    <property type="molecule type" value="Genomic_DNA"/>
</dbReference>
<dbReference type="InterPro" id="IPR020846">
    <property type="entry name" value="MFS_dom"/>
</dbReference>
<dbReference type="Proteomes" id="UP000092993">
    <property type="component" value="Unassembled WGS sequence"/>
</dbReference>
<keyword evidence="4 5" id="KW-0472">Membrane</keyword>
<dbReference type="Gene3D" id="1.20.1250.20">
    <property type="entry name" value="MFS general substrate transporter like domains"/>
    <property type="match status" value="1"/>
</dbReference>
<gene>
    <name evidence="7" type="ORF">A0H81_12351</name>
</gene>
<comment type="caution">
    <text evidence="7">The sequence shown here is derived from an EMBL/GenBank/DDBJ whole genome shotgun (WGS) entry which is preliminary data.</text>
</comment>
<feature type="transmembrane region" description="Helical" evidence="5">
    <location>
        <begin position="155"/>
        <end position="174"/>
    </location>
</feature>
<keyword evidence="2 5" id="KW-0812">Transmembrane</keyword>
<feature type="transmembrane region" description="Helical" evidence="5">
    <location>
        <begin position="462"/>
        <end position="481"/>
    </location>
</feature>
<organism evidence="7 8">
    <name type="scientific">Grifola frondosa</name>
    <name type="common">Maitake</name>
    <name type="synonym">Polyporus frondosus</name>
    <dbReference type="NCBI Taxonomy" id="5627"/>
    <lineage>
        <taxon>Eukaryota</taxon>
        <taxon>Fungi</taxon>
        <taxon>Dikarya</taxon>
        <taxon>Basidiomycota</taxon>
        <taxon>Agaricomycotina</taxon>
        <taxon>Agaricomycetes</taxon>
        <taxon>Polyporales</taxon>
        <taxon>Grifolaceae</taxon>
        <taxon>Grifola</taxon>
    </lineage>
</organism>
<evidence type="ECO:0000256" key="5">
    <source>
        <dbReference type="SAM" id="Phobius"/>
    </source>
</evidence>
<feature type="transmembrane region" description="Helical" evidence="5">
    <location>
        <begin position="357"/>
        <end position="376"/>
    </location>
</feature>
<dbReference type="STRING" id="5627.A0A1C7LSS9"/>
<proteinExistence type="predicted"/>
<accession>A0A1C7LSS9</accession>
<feature type="transmembrane region" description="Helical" evidence="5">
    <location>
        <begin position="186"/>
        <end position="208"/>
    </location>
</feature>
<reference evidence="7 8" key="1">
    <citation type="submission" date="2016-03" db="EMBL/GenBank/DDBJ databases">
        <title>Whole genome sequencing of Grifola frondosa 9006-11.</title>
        <authorList>
            <person name="Min B."/>
            <person name="Park H."/>
            <person name="Kim J.-G."/>
            <person name="Cho H."/>
            <person name="Oh Y.-L."/>
            <person name="Kong W.-S."/>
            <person name="Choi I.-G."/>
        </authorList>
    </citation>
    <scope>NUCLEOTIDE SEQUENCE [LARGE SCALE GENOMIC DNA]</scope>
    <source>
        <strain evidence="7 8">9006-11</strain>
    </source>
</reference>